<feature type="transmembrane region" description="Helical" evidence="1">
    <location>
        <begin position="12"/>
        <end position="35"/>
    </location>
</feature>
<keyword evidence="1" id="KW-0472">Membrane</keyword>
<keyword evidence="1" id="KW-1133">Transmembrane helix</keyword>
<feature type="transmembrane region" description="Helical" evidence="1">
    <location>
        <begin position="87"/>
        <end position="113"/>
    </location>
</feature>
<protein>
    <recommendedName>
        <fullName evidence="3">DUF2975 domain-containing protein</fullName>
    </recommendedName>
</protein>
<proteinExistence type="predicted"/>
<dbReference type="RefSeq" id="WP_349426030.1">
    <property type="nucleotide sequence ID" value="NZ_CP151632.1"/>
</dbReference>
<gene>
    <name evidence="2" type="ORF">MRBLWS13_002880</name>
</gene>
<sequence length="202" mass="21195">MRETTTKERNDILSTLVVAGVVAAIVVLTSVLRWFETFTLDGVSVPVPFAGVPADFAPADGVPETTVRVTEGDVIAEGVNALSTVSIGASIIVGAIAWLVVIALFGTLALRFLRGRFFDPANPRLLDAAGWTMFGGALAVSLLDTLGRNGVLAAAGLGDFQPNSWATTASFIPIWIAATVLGLISLAFRRGIRLQRDTDGLV</sequence>
<dbReference type="AlphaFoldDB" id="A0AAU6SE43"/>
<dbReference type="EMBL" id="CP151632">
    <property type="protein sequence ID" value="WZO35192.1"/>
    <property type="molecule type" value="Genomic_DNA"/>
</dbReference>
<evidence type="ECO:0000313" key="2">
    <source>
        <dbReference type="EMBL" id="WZO35192.1"/>
    </source>
</evidence>
<accession>A0AAU6SE43</accession>
<evidence type="ECO:0008006" key="3">
    <source>
        <dbReference type="Google" id="ProtNLM"/>
    </source>
</evidence>
<keyword evidence="1" id="KW-0812">Transmembrane</keyword>
<organism evidence="2">
    <name type="scientific">Microbacterium sp. LWS13-1.2</name>
    <dbReference type="NCBI Taxonomy" id="3135264"/>
    <lineage>
        <taxon>Bacteria</taxon>
        <taxon>Bacillati</taxon>
        <taxon>Actinomycetota</taxon>
        <taxon>Actinomycetes</taxon>
        <taxon>Micrococcales</taxon>
        <taxon>Microbacteriaceae</taxon>
        <taxon>Microbacterium</taxon>
    </lineage>
</organism>
<reference evidence="2" key="1">
    <citation type="submission" date="2024-04" db="EMBL/GenBank/DDBJ databases">
        <authorList>
            <person name="Roder T."/>
            <person name="Oberhansli S."/>
            <person name="Kreuzer M."/>
        </authorList>
    </citation>
    <scope>NUCLEOTIDE SEQUENCE</scope>
    <source>
        <strain evidence="2">LWS13-1.2</strain>
    </source>
</reference>
<feature type="transmembrane region" description="Helical" evidence="1">
    <location>
        <begin position="163"/>
        <end position="188"/>
    </location>
</feature>
<name>A0AAU6SE43_9MICO</name>
<evidence type="ECO:0000256" key="1">
    <source>
        <dbReference type="SAM" id="Phobius"/>
    </source>
</evidence>